<organism evidence="3 4">
    <name type="scientific">Aulographum hederae CBS 113979</name>
    <dbReference type="NCBI Taxonomy" id="1176131"/>
    <lineage>
        <taxon>Eukaryota</taxon>
        <taxon>Fungi</taxon>
        <taxon>Dikarya</taxon>
        <taxon>Ascomycota</taxon>
        <taxon>Pezizomycotina</taxon>
        <taxon>Dothideomycetes</taxon>
        <taxon>Pleosporomycetidae</taxon>
        <taxon>Aulographales</taxon>
        <taxon>Aulographaceae</taxon>
    </lineage>
</organism>
<feature type="region of interest" description="Disordered" evidence="2">
    <location>
        <begin position="292"/>
        <end position="344"/>
    </location>
</feature>
<keyword evidence="4" id="KW-1185">Reference proteome</keyword>
<dbReference type="EMBL" id="ML977139">
    <property type="protein sequence ID" value="KAF1991426.1"/>
    <property type="molecule type" value="Genomic_DNA"/>
</dbReference>
<name>A0A6G1HDW0_9PEZI</name>
<feature type="compositionally biased region" description="Polar residues" evidence="2">
    <location>
        <begin position="315"/>
        <end position="337"/>
    </location>
</feature>
<gene>
    <name evidence="3" type="ORF">K402DRAFT_416735</name>
</gene>
<feature type="compositionally biased region" description="Basic and acidic residues" evidence="2">
    <location>
        <begin position="429"/>
        <end position="440"/>
    </location>
</feature>
<dbReference type="AlphaFoldDB" id="A0A6G1HDW0"/>
<protein>
    <submittedName>
        <fullName evidence="3">Uncharacterized protein</fullName>
    </submittedName>
</protein>
<proteinExistence type="predicted"/>
<accession>A0A6G1HDW0</accession>
<feature type="compositionally biased region" description="Polar residues" evidence="2">
    <location>
        <begin position="531"/>
        <end position="547"/>
    </location>
</feature>
<sequence length="607" mass="67274">MDYLQQHADFSPIPPAGTSVINNYSIPNKLIPVPLVCSHLFNTRICNSGCWQIHAPPYGGFVCDNDNCKGHYCGLGYPCIGIEPTFLPTEQHDGNFSQTVFRLIPDDIPFPADSREGFSADTVGADGLKATPGRYDPRWEHNSAMAGGLGRPARSLKAAIGTPIAADEQPWMCRDGNKARVVSFKRFGNYYPSDYQRYVYAAPPPAPLGSHVEYVQDYGWILMTAEEQGQQMANEVLVHKVDALNNDRQRLMSDIDQSWIRQERQEDEAEVLREGVIAAKKWANHLEKRVERLENEPQRNPQESQGPPGPPADSTLKTQLSRLVTESSKPNSKNTPGRNHPPPKVVLDLLRYAVQKSKGDKISRRTLEEIIERHISKLEALKAKRNMEDCSPASQPEPAKERPARPESPLQVLVDTRTGKIALAPGQGHRGEAPKRKEDIYIPTNLNSSEERTSKKRPGQQASRGPSPRVENKGQIKATRQNKDGEARSDQAPQGEATEEPVQDKTAPRAQLTRENLRRLGGAGPARVHGESSSTSIHYTPDETPTGSVAGGKPETGELDARLRAMLLAEISAEQQNLKLEAQKMDEEEKALMEKLRQILEESDGSV</sequence>
<keyword evidence="1" id="KW-0175">Coiled coil</keyword>
<evidence type="ECO:0000313" key="4">
    <source>
        <dbReference type="Proteomes" id="UP000800041"/>
    </source>
</evidence>
<evidence type="ECO:0000256" key="1">
    <source>
        <dbReference type="SAM" id="Coils"/>
    </source>
</evidence>
<evidence type="ECO:0000313" key="3">
    <source>
        <dbReference type="EMBL" id="KAF1991426.1"/>
    </source>
</evidence>
<feature type="region of interest" description="Disordered" evidence="2">
    <location>
        <begin position="383"/>
        <end position="556"/>
    </location>
</feature>
<reference evidence="3" key="1">
    <citation type="journal article" date="2020" name="Stud. Mycol.">
        <title>101 Dothideomycetes genomes: a test case for predicting lifestyles and emergence of pathogens.</title>
        <authorList>
            <person name="Haridas S."/>
            <person name="Albert R."/>
            <person name="Binder M."/>
            <person name="Bloem J."/>
            <person name="Labutti K."/>
            <person name="Salamov A."/>
            <person name="Andreopoulos B."/>
            <person name="Baker S."/>
            <person name="Barry K."/>
            <person name="Bills G."/>
            <person name="Bluhm B."/>
            <person name="Cannon C."/>
            <person name="Castanera R."/>
            <person name="Culley D."/>
            <person name="Daum C."/>
            <person name="Ezra D."/>
            <person name="Gonzalez J."/>
            <person name="Henrissat B."/>
            <person name="Kuo A."/>
            <person name="Liang C."/>
            <person name="Lipzen A."/>
            <person name="Lutzoni F."/>
            <person name="Magnuson J."/>
            <person name="Mondo S."/>
            <person name="Nolan M."/>
            <person name="Ohm R."/>
            <person name="Pangilinan J."/>
            <person name="Park H.-J."/>
            <person name="Ramirez L."/>
            <person name="Alfaro M."/>
            <person name="Sun H."/>
            <person name="Tritt A."/>
            <person name="Yoshinaga Y."/>
            <person name="Zwiers L.-H."/>
            <person name="Turgeon B."/>
            <person name="Goodwin S."/>
            <person name="Spatafora J."/>
            <person name="Crous P."/>
            <person name="Grigoriev I."/>
        </authorList>
    </citation>
    <scope>NUCLEOTIDE SEQUENCE</scope>
    <source>
        <strain evidence="3">CBS 113979</strain>
    </source>
</reference>
<dbReference type="Proteomes" id="UP000800041">
    <property type="component" value="Unassembled WGS sequence"/>
</dbReference>
<feature type="coiled-coil region" evidence="1">
    <location>
        <begin position="568"/>
        <end position="602"/>
    </location>
</feature>
<evidence type="ECO:0000256" key="2">
    <source>
        <dbReference type="SAM" id="MobiDB-lite"/>
    </source>
</evidence>